<reference evidence="2" key="1">
    <citation type="journal article" date="2022" name="Mol. Ecol. Resour.">
        <title>The genomes of chicory, endive, great burdock and yacon provide insights into Asteraceae palaeo-polyploidization history and plant inulin production.</title>
        <authorList>
            <person name="Fan W."/>
            <person name="Wang S."/>
            <person name="Wang H."/>
            <person name="Wang A."/>
            <person name="Jiang F."/>
            <person name="Liu H."/>
            <person name="Zhao H."/>
            <person name="Xu D."/>
            <person name="Zhang Y."/>
        </authorList>
    </citation>
    <scope>NUCLEOTIDE SEQUENCE [LARGE SCALE GENOMIC DNA]</scope>
    <source>
        <strain evidence="2">cv. Yunnan</strain>
    </source>
</reference>
<proteinExistence type="predicted"/>
<evidence type="ECO:0000313" key="2">
    <source>
        <dbReference type="Proteomes" id="UP001056120"/>
    </source>
</evidence>
<accession>A0ACB9D989</accession>
<keyword evidence="2" id="KW-1185">Reference proteome</keyword>
<reference evidence="1 2" key="2">
    <citation type="journal article" date="2022" name="Mol. Ecol. Resour.">
        <title>The genomes of chicory, endive, great burdock and yacon provide insights into Asteraceae paleo-polyploidization history and plant inulin production.</title>
        <authorList>
            <person name="Fan W."/>
            <person name="Wang S."/>
            <person name="Wang H."/>
            <person name="Wang A."/>
            <person name="Jiang F."/>
            <person name="Liu H."/>
            <person name="Zhao H."/>
            <person name="Xu D."/>
            <person name="Zhang Y."/>
        </authorList>
    </citation>
    <scope>NUCLEOTIDE SEQUENCE [LARGE SCALE GENOMIC DNA]</scope>
    <source>
        <strain evidence="2">cv. Yunnan</strain>
        <tissue evidence="1">Leaves</tissue>
    </source>
</reference>
<evidence type="ECO:0000313" key="1">
    <source>
        <dbReference type="EMBL" id="KAI3742938.1"/>
    </source>
</evidence>
<dbReference type="EMBL" id="CM042037">
    <property type="protein sequence ID" value="KAI3742938.1"/>
    <property type="molecule type" value="Genomic_DNA"/>
</dbReference>
<protein>
    <submittedName>
        <fullName evidence="1">Uncharacterized protein</fullName>
    </submittedName>
</protein>
<organism evidence="1 2">
    <name type="scientific">Smallanthus sonchifolius</name>
    <dbReference type="NCBI Taxonomy" id="185202"/>
    <lineage>
        <taxon>Eukaryota</taxon>
        <taxon>Viridiplantae</taxon>
        <taxon>Streptophyta</taxon>
        <taxon>Embryophyta</taxon>
        <taxon>Tracheophyta</taxon>
        <taxon>Spermatophyta</taxon>
        <taxon>Magnoliopsida</taxon>
        <taxon>eudicotyledons</taxon>
        <taxon>Gunneridae</taxon>
        <taxon>Pentapetalae</taxon>
        <taxon>asterids</taxon>
        <taxon>campanulids</taxon>
        <taxon>Asterales</taxon>
        <taxon>Asteraceae</taxon>
        <taxon>Asteroideae</taxon>
        <taxon>Heliantheae alliance</taxon>
        <taxon>Millerieae</taxon>
        <taxon>Smallanthus</taxon>
    </lineage>
</organism>
<gene>
    <name evidence="1" type="ORF">L1987_60637</name>
</gene>
<sequence length="89" mass="10563">MSDSRRSRTDLVRWRPGCGGLIWFDGVPVVYEHGGEISFFTCLTNLSWAVELQETQVFEHWLERQELQQRIKFYVPNRGKPEHWLQNGI</sequence>
<comment type="caution">
    <text evidence="1">The sequence shown here is derived from an EMBL/GenBank/DDBJ whole genome shotgun (WGS) entry which is preliminary data.</text>
</comment>
<name>A0ACB9D989_9ASTR</name>
<dbReference type="Proteomes" id="UP001056120">
    <property type="component" value="Linkage Group LG20"/>
</dbReference>